<organism evidence="1 2">
    <name type="scientific">Pristionchus entomophagus</name>
    <dbReference type="NCBI Taxonomy" id="358040"/>
    <lineage>
        <taxon>Eukaryota</taxon>
        <taxon>Metazoa</taxon>
        <taxon>Ecdysozoa</taxon>
        <taxon>Nematoda</taxon>
        <taxon>Chromadorea</taxon>
        <taxon>Rhabditida</taxon>
        <taxon>Rhabditina</taxon>
        <taxon>Diplogasteromorpha</taxon>
        <taxon>Diplogasteroidea</taxon>
        <taxon>Neodiplogasteridae</taxon>
        <taxon>Pristionchus</taxon>
    </lineage>
</organism>
<sequence>QLETSLLDDLSSGFRPLPSCFRLVLSDHSLADALLPISRRGIRPVVLKSAQIDGVKTQS</sequence>
<reference evidence="1" key="1">
    <citation type="submission" date="2023-10" db="EMBL/GenBank/DDBJ databases">
        <title>Genome assembly of Pristionchus species.</title>
        <authorList>
            <person name="Yoshida K."/>
            <person name="Sommer R.J."/>
        </authorList>
    </citation>
    <scope>NUCLEOTIDE SEQUENCE</scope>
    <source>
        <strain evidence="1">RS0144</strain>
    </source>
</reference>
<comment type="caution">
    <text evidence="1">The sequence shown here is derived from an EMBL/GenBank/DDBJ whole genome shotgun (WGS) entry which is preliminary data.</text>
</comment>
<accession>A0AAV5UG59</accession>
<feature type="non-terminal residue" evidence="1">
    <location>
        <position position="1"/>
    </location>
</feature>
<evidence type="ECO:0000313" key="1">
    <source>
        <dbReference type="EMBL" id="GMT05466.1"/>
    </source>
</evidence>
<keyword evidence="2" id="KW-1185">Reference proteome</keyword>
<evidence type="ECO:0000313" key="2">
    <source>
        <dbReference type="Proteomes" id="UP001432027"/>
    </source>
</evidence>
<protein>
    <submittedName>
        <fullName evidence="1">Uncharacterized protein</fullName>
    </submittedName>
</protein>
<proteinExistence type="predicted"/>
<name>A0AAV5UG59_9BILA</name>
<dbReference type="Proteomes" id="UP001432027">
    <property type="component" value="Unassembled WGS sequence"/>
</dbReference>
<gene>
    <name evidence="1" type="ORF">PENTCL1PPCAC_27640</name>
</gene>
<dbReference type="AlphaFoldDB" id="A0AAV5UG59"/>
<dbReference type="EMBL" id="BTSX01000006">
    <property type="protein sequence ID" value="GMT05466.1"/>
    <property type="molecule type" value="Genomic_DNA"/>
</dbReference>